<keyword evidence="9" id="KW-1185">Reference proteome</keyword>
<dbReference type="EMBL" id="JAVYII010000004">
    <property type="protein sequence ID" value="MDT9593641.1"/>
    <property type="molecule type" value="Genomic_DNA"/>
</dbReference>
<sequence length="421" mass="43300">MTEQASGRPFPSGDFSRFWRARAAAGLGTYVTLLALQTLVVLTLDGTAQDVGWLNSARWLPYLVLGLVVGALVDRCRRRPVMVATDLAQAALLAAIPAAWLLDVLTMPLLLVLVAAYGTASLVNGAAATSFVPRLVARDELQRAHARLDGADAVAQTAGPALGGLLVRWIGPPLAVLLDAVTHLYAALAVARLRTVEPVPAPDPDTAPDAARSVTREIREGVRWVYRTSGLAVLAGATHVWFAANAVVGAVLAPYALLTLGLDALQLALATALAGVGAVVGAVVTTAGGRRLGIGPAVITAHVVTTVGVAVMLLAGVGTTGWAATAVLGVGQAFYGFGIGFGNSHEESYRQALTPDAMQGRTITTMRSANRAVIVVVAPLGGLLADRAGDRFALGVAAAVFAVAVAVLAASPFRRTRTVEP</sequence>
<reference evidence="8 9" key="1">
    <citation type="submission" date="2023-08" db="EMBL/GenBank/DDBJ databases">
        <title>Nocardioides seae sp. nov., a bacterium isolated from a soil.</title>
        <authorList>
            <person name="Wang X."/>
        </authorList>
    </citation>
    <scope>NUCLEOTIDE SEQUENCE [LARGE SCALE GENOMIC DNA]</scope>
    <source>
        <strain evidence="8 9">YZH12</strain>
    </source>
</reference>
<dbReference type="InterPro" id="IPR036259">
    <property type="entry name" value="MFS_trans_sf"/>
</dbReference>
<dbReference type="PANTHER" id="PTHR23513">
    <property type="entry name" value="INTEGRAL MEMBRANE EFFLUX PROTEIN-RELATED"/>
    <property type="match status" value="1"/>
</dbReference>
<feature type="transmembrane region" description="Helical" evidence="6">
    <location>
        <begin position="264"/>
        <end position="285"/>
    </location>
</feature>
<feature type="transmembrane region" description="Helical" evidence="6">
    <location>
        <begin position="108"/>
        <end position="132"/>
    </location>
</feature>
<evidence type="ECO:0000256" key="5">
    <source>
        <dbReference type="ARBA" id="ARBA00023136"/>
    </source>
</evidence>
<dbReference type="Proteomes" id="UP001268542">
    <property type="component" value="Unassembled WGS sequence"/>
</dbReference>
<feature type="domain" description="Major facilitator superfamily (MFS) profile" evidence="7">
    <location>
        <begin position="229"/>
        <end position="421"/>
    </location>
</feature>
<proteinExistence type="predicted"/>
<keyword evidence="5 6" id="KW-0472">Membrane</keyword>
<keyword evidence="3 6" id="KW-0812">Transmembrane</keyword>
<protein>
    <submittedName>
        <fullName evidence="8">MFS transporter</fullName>
    </submittedName>
</protein>
<feature type="transmembrane region" description="Helical" evidence="6">
    <location>
        <begin position="80"/>
        <end position="102"/>
    </location>
</feature>
<organism evidence="8 9">
    <name type="scientific">Nocardioides imazamoxiresistens</name>
    <dbReference type="NCBI Taxonomy" id="3231893"/>
    <lineage>
        <taxon>Bacteria</taxon>
        <taxon>Bacillati</taxon>
        <taxon>Actinomycetota</taxon>
        <taxon>Actinomycetes</taxon>
        <taxon>Propionibacteriales</taxon>
        <taxon>Nocardioidaceae</taxon>
        <taxon>Nocardioides</taxon>
    </lineage>
</organism>
<evidence type="ECO:0000256" key="6">
    <source>
        <dbReference type="SAM" id="Phobius"/>
    </source>
</evidence>
<keyword evidence="2" id="KW-1003">Cell membrane</keyword>
<name>A0ABU3PWR9_9ACTN</name>
<feature type="transmembrane region" description="Helical" evidence="6">
    <location>
        <begin position="321"/>
        <end position="341"/>
    </location>
</feature>
<evidence type="ECO:0000256" key="3">
    <source>
        <dbReference type="ARBA" id="ARBA00022692"/>
    </source>
</evidence>
<comment type="subcellular location">
    <subcellularLocation>
        <location evidence="1">Cell membrane</location>
        <topology evidence="1">Multi-pass membrane protein</topology>
    </subcellularLocation>
</comment>
<dbReference type="PANTHER" id="PTHR23513:SF6">
    <property type="entry name" value="MAJOR FACILITATOR SUPERFAMILY ASSOCIATED DOMAIN-CONTAINING PROTEIN"/>
    <property type="match status" value="1"/>
</dbReference>
<evidence type="ECO:0000256" key="1">
    <source>
        <dbReference type="ARBA" id="ARBA00004651"/>
    </source>
</evidence>
<dbReference type="SUPFAM" id="SSF103473">
    <property type="entry name" value="MFS general substrate transporter"/>
    <property type="match status" value="1"/>
</dbReference>
<evidence type="ECO:0000256" key="4">
    <source>
        <dbReference type="ARBA" id="ARBA00022989"/>
    </source>
</evidence>
<dbReference type="CDD" id="cd06173">
    <property type="entry name" value="MFS_MefA_like"/>
    <property type="match status" value="1"/>
</dbReference>
<evidence type="ECO:0000256" key="2">
    <source>
        <dbReference type="ARBA" id="ARBA00022475"/>
    </source>
</evidence>
<dbReference type="Pfam" id="PF07690">
    <property type="entry name" value="MFS_1"/>
    <property type="match status" value="1"/>
</dbReference>
<comment type="caution">
    <text evidence="8">The sequence shown here is derived from an EMBL/GenBank/DDBJ whole genome shotgun (WGS) entry which is preliminary data.</text>
</comment>
<feature type="transmembrane region" description="Helical" evidence="6">
    <location>
        <begin position="56"/>
        <end position="73"/>
    </location>
</feature>
<dbReference type="PROSITE" id="PS50850">
    <property type="entry name" value="MFS"/>
    <property type="match status" value="1"/>
</dbReference>
<feature type="transmembrane region" description="Helical" evidence="6">
    <location>
        <begin position="391"/>
        <end position="410"/>
    </location>
</feature>
<dbReference type="RefSeq" id="WP_315733134.1">
    <property type="nucleotide sequence ID" value="NZ_JAVYII010000004.1"/>
</dbReference>
<evidence type="ECO:0000313" key="9">
    <source>
        <dbReference type="Proteomes" id="UP001268542"/>
    </source>
</evidence>
<dbReference type="InterPro" id="IPR011701">
    <property type="entry name" value="MFS"/>
</dbReference>
<feature type="transmembrane region" description="Helical" evidence="6">
    <location>
        <begin position="368"/>
        <end position="385"/>
    </location>
</feature>
<evidence type="ECO:0000313" key="8">
    <source>
        <dbReference type="EMBL" id="MDT9593641.1"/>
    </source>
</evidence>
<evidence type="ECO:0000259" key="7">
    <source>
        <dbReference type="PROSITE" id="PS50850"/>
    </source>
</evidence>
<keyword evidence="4 6" id="KW-1133">Transmembrane helix</keyword>
<gene>
    <name evidence="8" type="ORF">RDV89_11225</name>
</gene>
<feature type="transmembrane region" description="Helical" evidence="6">
    <location>
        <begin position="231"/>
        <end position="258"/>
    </location>
</feature>
<feature type="transmembrane region" description="Helical" evidence="6">
    <location>
        <begin position="21"/>
        <end position="44"/>
    </location>
</feature>
<accession>A0ABU3PWR9</accession>
<feature type="transmembrane region" description="Helical" evidence="6">
    <location>
        <begin position="292"/>
        <end position="315"/>
    </location>
</feature>
<dbReference type="InterPro" id="IPR020846">
    <property type="entry name" value="MFS_dom"/>
</dbReference>
<dbReference type="Gene3D" id="1.20.1250.20">
    <property type="entry name" value="MFS general substrate transporter like domains"/>
    <property type="match status" value="1"/>
</dbReference>